<feature type="region of interest" description="Disordered" evidence="1">
    <location>
        <begin position="1"/>
        <end position="46"/>
    </location>
</feature>
<accession>A0A482X364</accession>
<feature type="region of interest" description="Disordered" evidence="1">
    <location>
        <begin position="99"/>
        <end position="118"/>
    </location>
</feature>
<sequence length="235" mass="27368">MSDNFHRKPFAHPTNETNSNMTVNPEAQETQSNSSNVSPSGSGVHRTLSKLSGEMLRGDIETQPNVTNDYDRQFWADDERDSSSSDDRLFVNLKKRKHRPRMVNVSKHQLKRRKSLKRTPRSVVGKLRVCLRRIERRVRPPRSSLNSDQSFEPNWDFSTLPTAAKYTENYEESPSNSSMDIRMERKCDWITWRARKLAGFNTDGEDQGLLVPKKFQQSRRNLVLFNLPIPQNKYK</sequence>
<dbReference type="EMBL" id="QKKF02019547">
    <property type="protein sequence ID" value="RZF39830.1"/>
    <property type="molecule type" value="Genomic_DNA"/>
</dbReference>
<dbReference type="AlphaFoldDB" id="A0A482X364"/>
<evidence type="ECO:0000313" key="2">
    <source>
        <dbReference type="EMBL" id="RZF39830.1"/>
    </source>
</evidence>
<dbReference type="OrthoDB" id="10430367at2759"/>
<feature type="compositionally biased region" description="Basic residues" evidence="1">
    <location>
        <begin position="108"/>
        <end position="118"/>
    </location>
</feature>
<gene>
    <name evidence="2" type="ORF">LSTR_LSTR000478</name>
</gene>
<evidence type="ECO:0000313" key="3">
    <source>
        <dbReference type="Proteomes" id="UP000291343"/>
    </source>
</evidence>
<proteinExistence type="predicted"/>
<dbReference type="Proteomes" id="UP000291343">
    <property type="component" value="Unassembled WGS sequence"/>
</dbReference>
<feature type="compositionally biased region" description="Polar residues" evidence="1">
    <location>
        <begin position="14"/>
        <end position="31"/>
    </location>
</feature>
<name>A0A482X364_LAOST</name>
<reference evidence="2 3" key="1">
    <citation type="journal article" date="2017" name="Gigascience">
        <title>Genome sequence of the small brown planthopper, Laodelphax striatellus.</title>
        <authorList>
            <person name="Zhu J."/>
            <person name="Jiang F."/>
            <person name="Wang X."/>
            <person name="Yang P."/>
            <person name="Bao Y."/>
            <person name="Zhao W."/>
            <person name="Wang W."/>
            <person name="Lu H."/>
            <person name="Wang Q."/>
            <person name="Cui N."/>
            <person name="Li J."/>
            <person name="Chen X."/>
            <person name="Luo L."/>
            <person name="Yu J."/>
            <person name="Kang L."/>
            <person name="Cui F."/>
        </authorList>
    </citation>
    <scope>NUCLEOTIDE SEQUENCE [LARGE SCALE GENOMIC DNA]</scope>
    <source>
        <strain evidence="2">Lst14</strain>
    </source>
</reference>
<organism evidence="2 3">
    <name type="scientific">Laodelphax striatellus</name>
    <name type="common">Small brown planthopper</name>
    <name type="synonym">Delphax striatella</name>
    <dbReference type="NCBI Taxonomy" id="195883"/>
    <lineage>
        <taxon>Eukaryota</taxon>
        <taxon>Metazoa</taxon>
        <taxon>Ecdysozoa</taxon>
        <taxon>Arthropoda</taxon>
        <taxon>Hexapoda</taxon>
        <taxon>Insecta</taxon>
        <taxon>Pterygota</taxon>
        <taxon>Neoptera</taxon>
        <taxon>Paraneoptera</taxon>
        <taxon>Hemiptera</taxon>
        <taxon>Auchenorrhyncha</taxon>
        <taxon>Fulgoroidea</taxon>
        <taxon>Delphacidae</taxon>
        <taxon>Criomorphinae</taxon>
        <taxon>Laodelphax</taxon>
    </lineage>
</organism>
<feature type="compositionally biased region" description="Low complexity" evidence="1">
    <location>
        <begin position="32"/>
        <end position="44"/>
    </location>
</feature>
<protein>
    <submittedName>
        <fullName evidence="2">Uncharacterized protein</fullName>
    </submittedName>
</protein>
<keyword evidence="3" id="KW-1185">Reference proteome</keyword>
<dbReference type="InParanoid" id="A0A482X364"/>
<evidence type="ECO:0000256" key="1">
    <source>
        <dbReference type="SAM" id="MobiDB-lite"/>
    </source>
</evidence>
<comment type="caution">
    <text evidence="2">The sequence shown here is derived from an EMBL/GenBank/DDBJ whole genome shotgun (WGS) entry which is preliminary data.</text>
</comment>